<keyword evidence="7 9" id="KW-0472">Membrane</keyword>
<feature type="transmembrane region" description="Helical" evidence="9">
    <location>
        <begin position="264"/>
        <end position="291"/>
    </location>
</feature>
<dbReference type="GO" id="GO:0022857">
    <property type="term" value="F:transmembrane transporter activity"/>
    <property type="evidence" value="ECO:0007669"/>
    <property type="project" value="InterPro"/>
</dbReference>
<dbReference type="PANTHER" id="PTHR11795:SF447">
    <property type="entry name" value="ABC TRANSPORTER PERMEASE PROTEIN"/>
    <property type="match status" value="1"/>
</dbReference>
<comment type="subcellular location">
    <subcellularLocation>
        <location evidence="1">Cell inner membrane</location>
        <topology evidence="1">Multi-pass membrane protein</topology>
    </subcellularLocation>
</comment>
<accession>A0A1A8TAD7</accession>
<dbReference type="InterPro" id="IPR017779">
    <property type="entry name" value="ABC_UrtB_bac"/>
</dbReference>
<organism evidence="11 12">
    <name type="scientific">Marinomonas spartinae</name>
    <dbReference type="NCBI Taxonomy" id="1792290"/>
    <lineage>
        <taxon>Bacteria</taxon>
        <taxon>Pseudomonadati</taxon>
        <taxon>Pseudomonadota</taxon>
        <taxon>Gammaproteobacteria</taxon>
        <taxon>Oceanospirillales</taxon>
        <taxon>Oceanospirillaceae</taxon>
        <taxon>Marinomonas</taxon>
    </lineage>
</organism>
<dbReference type="PANTHER" id="PTHR11795">
    <property type="entry name" value="BRANCHED-CHAIN AMINO ACID TRANSPORT SYSTEM PERMEASE PROTEIN LIVH"/>
    <property type="match status" value="1"/>
</dbReference>
<dbReference type="InterPro" id="IPR016024">
    <property type="entry name" value="ARM-type_fold"/>
</dbReference>
<evidence type="ECO:0000256" key="6">
    <source>
        <dbReference type="ARBA" id="ARBA00022989"/>
    </source>
</evidence>
<keyword evidence="6 9" id="KW-1133">Transmembrane helix</keyword>
<evidence type="ECO:0000256" key="4">
    <source>
        <dbReference type="ARBA" id="ARBA00022692"/>
    </source>
</evidence>
<evidence type="ECO:0000256" key="2">
    <source>
        <dbReference type="ARBA" id="ARBA00022448"/>
    </source>
</evidence>
<dbReference type="RefSeq" id="WP_139063093.1">
    <property type="nucleotide sequence ID" value="NZ_FLOB01000002.1"/>
</dbReference>
<dbReference type="NCBIfam" id="TIGR03409">
    <property type="entry name" value="urea_trans_UrtB"/>
    <property type="match status" value="1"/>
</dbReference>
<dbReference type="SUPFAM" id="SSF48371">
    <property type="entry name" value="ARM repeat"/>
    <property type="match status" value="1"/>
</dbReference>
<dbReference type="GO" id="GO:0005886">
    <property type="term" value="C:plasma membrane"/>
    <property type="evidence" value="ECO:0007669"/>
    <property type="project" value="UniProtKB-SubCell"/>
</dbReference>
<dbReference type="Pfam" id="PF02653">
    <property type="entry name" value="BPD_transp_2"/>
    <property type="match status" value="1"/>
</dbReference>
<keyword evidence="10" id="KW-0732">Signal</keyword>
<name>A0A1A8TAD7_9GAMM</name>
<dbReference type="OrthoDB" id="9807115at2"/>
<dbReference type="AlphaFoldDB" id="A0A1A8TAD7"/>
<dbReference type="GO" id="GO:0006865">
    <property type="term" value="P:amino acid transport"/>
    <property type="evidence" value="ECO:0007669"/>
    <property type="project" value="UniProtKB-KW"/>
</dbReference>
<evidence type="ECO:0000256" key="8">
    <source>
        <dbReference type="ARBA" id="ARBA00037998"/>
    </source>
</evidence>
<feature type="transmembrane region" description="Helical" evidence="9">
    <location>
        <begin position="447"/>
        <end position="470"/>
    </location>
</feature>
<dbReference type="STRING" id="1792290.MSP8886_01179"/>
<keyword evidence="5" id="KW-0029">Amino-acid transport</keyword>
<proteinExistence type="inferred from homology"/>
<keyword evidence="3" id="KW-1003">Cell membrane</keyword>
<dbReference type="EMBL" id="FLOB01000002">
    <property type="protein sequence ID" value="SBS28449.1"/>
    <property type="molecule type" value="Genomic_DNA"/>
</dbReference>
<evidence type="ECO:0000256" key="7">
    <source>
        <dbReference type="ARBA" id="ARBA00023136"/>
    </source>
</evidence>
<evidence type="ECO:0000313" key="11">
    <source>
        <dbReference type="EMBL" id="SBS28449.1"/>
    </source>
</evidence>
<dbReference type="InterPro" id="IPR052157">
    <property type="entry name" value="BCAA_transport_permease"/>
</dbReference>
<keyword evidence="2" id="KW-0813">Transport</keyword>
<evidence type="ECO:0000256" key="1">
    <source>
        <dbReference type="ARBA" id="ARBA00004429"/>
    </source>
</evidence>
<evidence type="ECO:0000256" key="10">
    <source>
        <dbReference type="SAM" id="SignalP"/>
    </source>
</evidence>
<feature type="transmembrane region" description="Helical" evidence="9">
    <location>
        <begin position="403"/>
        <end position="420"/>
    </location>
</feature>
<feature type="transmembrane region" description="Helical" evidence="9">
    <location>
        <begin position="482"/>
        <end position="506"/>
    </location>
</feature>
<evidence type="ECO:0000313" key="12">
    <source>
        <dbReference type="Proteomes" id="UP000092544"/>
    </source>
</evidence>
<evidence type="ECO:0000256" key="9">
    <source>
        <dbReference type="SAM" id="Phobius"/>
    </source>
</evidence>
<feature type="chain" id="PRO_5008378918" evidence="10">
    <location>
        <begin position="22"/>
        <end position="552"/>
    </location>
</feature>
<comment type="similarity">
    <text evidence="8">Belongs to the binding-protein-dependent transport system permease family. LivHM subfamily.</text>
</comment>
<dbReference type="CDD" id="cd06582">
    <property type="entry name" value="TM_PBP1_LivH_like"/>
    <property type="match status" value="1"/>
</dbReference>
<keyword evidence="4 9" id="KW-0812">Transmembrane</keyword>
<evidence type="ECO:0000256" key="5">
    <source>
        <dbReference type="ARBA" id="ARBA00022970"/>
    </source>
</evidence>
<sequence>MRHLLAFCCCLLGLLLPLAHCAETKQAPLAQGAESNTTANQPPANIAPLVLDLTQAKLNKLLPILKQLEAVSDESMVPLFHAMMHGDLYFIKANRQLVVATEESGQRLYKGLYSHVLMPSISEDDLKKIRVNNRLRGYLRNAIARVHLTAASPDVREAAVRELLAHLDKDTIATLERLYPNEPNKKVKETMGLALAMNTASQTNLPDSTRIAAIDRLSTSLENDVRNKLTTLTYQDNPAIKSAAQTALKHIAQRVERFNFLNQLFFGLSLGSVLLLASIGLAITFGVMGVINMAHGEMIMLGAYTTYVVQLMMPNYIDYSIWVAIPAAFLVSGSVGVLIERLVIRHLHGRPLETLLATFGISLILQQLVRTIFSPLNRQVSSPSWMSGSWEINPVFSLTLNRLYILAFSLLVFLVLVMVLKKTSLGLNVRAVSQNRNMAKAMGVRTAWVDAMTFGLGSGIAGIAGVALSQLTNVGPNLGQDYIINSFMVVVFGGVGNLLGTLVAAFSLGIATKFLEPVTGAVLSAILVLVFIILFIQKRPKGLFPQKGRAAE</sequence>
<feature type="signal peptide" evidence="10">
    <location>
        <begin position="1"/>
        <end position="21"/>
    </location>
</feature>
<dbReference type="InterPro" id="IPR001851">
    <property type="entry name" value="ABC_transp_permease"/>
</dbReference>
<keyword evidence="12" id="KW-1185">Reference proteome</keyword>
<evidence type="ECO:0000256" key="3">
    <source>
        <dbReference type="ARBA" id="ARBA00022475"/>
    </source>
</evidence>
<protein>
    <submittedName>
        <fullName evidence="11">High-affinity branched-chain amino acid transport system permease protein LivH</fullName>
    </submittedName>
</protein>
<feature type="transmembrane region" description="Helical" evidence="9">
    <location>
        <begin position="323"/>
        <end position="343"/>
    </location>
</feature>
<reference evidence="11 12" key="1">
    <citation type="submission" date="2016-06" db="EMBL/GenBank/DDBJ databases">
        <authorList>
            <person name="Kjaerup R.B."/>
            <person name="Dalgaard T.S."/>
            <person name="Juul-Madsen H.R."/>
        </authorList>
    </citation>
    <scope>NUCLEOTIDE SEQUENCE [LARGE SCALE GENOMIC DNA]</scope>
    <source>
        <strain evidence="11 12">CECT 8886</strain>
    </source>
</reference>
<dbReference type="Proteomes" id="UP000092544">
    <property type="component" value="Unassembled WGS sequence"/>
</dbReference>
<gene>
    <name evidence="11" type="primary">livH_2</name>
    <name evidence="11" type="ORF">MSP8886_01179</name>
</gene>
<feature type="transmembrane region" description="Helical" evidence="9">
    <location>
        <begin position="518"/>
        <end position="536"/>
    </location>
</feature>